<evidence type="ECO:0000313" key="2">
    <source>
        <dbReference type="EMBL" id="KDE61148.1"/>
    </source>
</evidence>
<dbReference type="EMBL" id="JAAC01000205">
    <property type="protein sequence ID" value="KDE61148.1"/>
    <property type="molecule type" value="Genomic_DNA"/>
</dbReference>
<evidence type="ECO:0008006" key="4">
    <source>
        <dbReference type="Google" id="ProtNLM"/>
    </source>
</evidence>
<name>A0AB73BTU5_9FUSO</name>
<keyword evidence="1" id="KW-0812">Transmembrane</keyword>
<sequence>MEEALKMENKLLEEREECYEEEISLYDILDILKKYKKKILQIIGIGILLSFGLALIARQFRKEVAVREYKLNYDVLEKDSYFAMTGVIFEKFDSDNILEDEKYIDRFLEIPALKTVYDAKNFKNEREELARKRKFIKKIIKITPPNEKNSYYTVTISLRKGKEAIPEMMNTYFTILEEEIPKKIKTLLLKTREFALKKNAEANTKLLEVKEKLNTAIDSRAGIANSIAETNFLISVKNPILVVNKSVYQGEYEKTLNQIVGVDALFEKSALRNLIETKGPVASEAEKSNATLVLLAGIILSFAIAFFYVLFHEFLEGYSKHKGEQKLLEKR</sequence>
<evidence type="ECO:0000256" key="1">
    <source>
        <dbReference type="SAM" id="Phobius"/>
    </source>
</evidence>
<feature type="transmembrane region" description="Helical" evidence="1">
    <location>
        <begin position="39"/>
        <end position="57"/>
    </location>
</feature>
<keyword evidence="1" id="KW-1133">Transmembrane helix</keyword>
<feature type="transmembrane region" description="Helical" evidence="1">
    <location>
        <begin position="292"/>
        <end position="311"/>
    </location>
</feature>
<evidence type="ECO:0000313" key="3">
    <source>
        <dbReference type="Proteomes" id="UP000027473"/>
    </source>
</evidence>
<gene>
    <name evidence="2" type="ORF">FUSO3_10910</name>
</gene>
<reference evidence="2 3" key="1">
    <citation type="submission" date="2014-01" db="EMBL/GenBank/DDBJ databases">
        <title>Comparative genomics of Fusobacterium necrophorum wild isolates.</title>
        <authorList>
            <person name="Kittichotirat W."/>
            <person name="Bumgarner R.E."/>
            <person name="Lawrence P."/>
        </authorList>
    </citation>
    <scope>NUCLEOTIDE SEQUENCE [LARGE SCALE GENOMIC DNA]</scope>
    <source>
        <strain evidence="2 3">BL</strain>
    </source>
</reference>
<dbReference type="AlphaFoldDB" id="A0AB73BTU5"/>
<dbReference type="Proteomes" id="UP000027473">
    <property type="component" value="Unassembled WGS sequence"/>
</dbReference>
<proteinExistence type="predicted"/>
<keyword evidence="1" id="KW-0472">Membrane</keyword>
<accession>A0AB73BTU5</accession>
<protein>
    <recommendedName>
        <fullName evidence="4">Polysaccharide chain length determinant N-terminal domain-containing protein</fullName>
    </recommendedName>
</protein>
<comment type="caution">
    <text evidence="2">The sequence shown here is derived from an EMBL/GenBank/DDBJ whole genome shotgun (WGS) entry which is preliminary data.</text>
</comment>
<organism evidence="2 3">
    <name type="scientific">Fusobacterium necrophorum BL</name>
    <dbReference type="NCBI Taxonomy" id="1441732"/>
    <lineage>
        <taxon>Bacteria</taxon>
        <taxon>Fusobacteriati</taxon>
        <taxon>Fusobacteriota</taxon>
        <taxon>Fusobacteriia</taxon>
        <taxon>Fusobacteriales</taxon>
        <taxon>Fusobacteriaceae</taxon>
        <taxon>Fusobacterium</taxon>
    </lineage>
</organism>